<gene>
    <name evidence="2" type="ORF">MFLAVUS_011329</name>
</gene>
<feature type="compositionally biased region" description="Polar residues" evidence="1">
    <location>
        <begin position="351"/>
        <end position="365"/>
    </location>
</feature>
<feature type="region of interest" description="Disordered" evidence="1">
    <location>
        <begin position="1"/>
        <end position="32"/>
    </location>
</feature>
<name>A0ABP9ZF98_9FUNG</name>
<accession>A0ABP9ZF98</accession>
<dbReference type="Proteomes" id="UP001473302">
    <property type="component" value="Unassembled WGS sequence"/>
</dbReference>
<proteinExistence type="predicted"/>
<protein>
    <submittedName>
        <fullName evidence="2">Uncharacterized protein</fullName>
    </submittedName>
</protein>
<evidence type="ECO:0000256" key="1">
    <source>
        <dbReference type="SAM" id="MobiDB-lite"/>
    </source>
</evidence>
<evidence type="ECO:0000313" key="3">
    <source>
        <dbReference type="Proteomes" id="UP001473302"/>
    </source>
</evidence>
<comment type="caution">
    <text evidence="2">The sequence shown here is derived from an EMBL/GenBank/DDBJ whole genome shotgun (WGS) entry which is preliminary data.</text>
</comment>
<keyword evidence="3" id="KW-1185">Reference proteome</keyword>
<dbReference type="EMBL" id="BAABUK010000050">
    <property type="protein sequence ID" value="GAA5817776.1"/>
    <property type="molecule type" value="Genomic_DNA"/>
</dbReference>
<evidence type="ECO:0000313" key="2">
    <source>
        <dbReference type="EMBL" id="GAA5817776.1"/>
    </source>
</evidence>
<sequence length="415" mass="46552">MEKNSYSRSQRRNSNSRFSPVVSPSVAPPVPAVSLDTDVEMENANGDAATASSVSTESDVKVNINVEAAAALLLVSAKEDLDRKKNDYYIFLGNYLAASKVDPSSDATRSAFQLHKETQESFLEAEKTLKVLKASNAPPGDSTNDKKSMLVPNNLPFLQLRSDSHIVKPNRDVFDSVYDFCQEFTTFGISFEESLLESHSLSLDDSWERLLPPCLNKEERSWFEDKLKGKAYKWKKAESILLDHYDTPFRKFLNMGRVWCMKQGKGESARSFGAKFQKFRRQASLEDGVQLVLCFWWNLRPEVREACIIPISANYGSKMPDKIEDIISLVSASTSDSADLLRNPGETKDTSAWNSFATGNGSAPSSLHKGRKRPSSGECTWQEAQEVFLGFAQGKKKTLFWRCTWQEAQEVFLGL</sequence>
<feature type="region of interest" description="Disordered" evidence="1">
    <location>
        <begin position="351"/>
        <end position="376"/>
    </location>
</feature>
<feature type="compositionally biased region" description="Low complexity" evidence="1">
    <location>
        <begin position="1"/>
        <end position="25"/>
    </location>
</feature>
<reference evidence="2 3" key="1">
    <citation type="submission" date="2024-04" db="EMBL/GenBank/DDBJ databases">
        <title>genome sequences of Mucor flavus KT1a and Helicostylum pulchrum KT1b strains isolated from the surface of a dry-aged beef.</title>
        <authorList>
            <person name="Toyotome T."/>
            <person name="Hosono M."/>
            <person name="Torimaru M."/>
            <person name="Fukuda K."/>
            <person name="Mikami N."/>
        </authorList>
    </citation>
    <scope>NUCLEOTIDE SEQUENCE [LARGE SCALE GENOMIC DNA]</scope>
    <source>
        <strain evidence="2 3">KT1a</strain>
    </source>
</reference>
<organism evidence="2 3">
    <name type="scientific">Mucor flavus</name>
    <dbReference type="NCBI Taxonomy" id="439312"/>
    <lineage>
        <taxon>Eukaryota</taxon>
        <taxon>Fungi</taxon>
        <taxon>Fungi incertae sedis</taxon>
        <taxon>Mucoromycota</taxon>
        <taxon>Mucoromycotina</taxon>
        <taxon>Mucoromycetes</taxon>
        <taxon>Mucorales</taxon>
        <taxon>Mucorineae</taxon>
        <taxon>Mucoraceae</taxon>
        <taxon>Mucor</taxon>
    </lineage>
</organism>